<reference evidence="2 3" key="1">
    <citation type="journal article" date="2018" name="BMC Genomics">
        <title>Comparative genomics of the wheat fungal pathogen Pyrenophora tritici-repentis reveals chromosomal variations and genome plasticity.</title>
        <authorList>
            <person name="Moolhuijzen P."/>
            <person name="See P.T."/>
            <person name="Hane J.K."/>
            <person name="Shi G."/>
            <person name="Liu Z."/>
            <person name="Oliver R.P."/>
            <person name="Moffat C.S."/>
        </authorList>
    </citation>
    <scope>NUCLEOTIDE SEQUENCE [LARGE SCALE GENOMIC DNA]</scope>
    <source>
        <strain evidence="2">M4</strain>
    </source>
</reference>
<feature type="region of interest" description="Disordered" evidence="1">
    <location>
        <begin position="399"/>
        <end position="430"/>
    </location>
</feature>
<dbReference type="EMBL" id="NQIK02000005">
    <property type="protein sequence ID" value="KAF7571196.1"/>
    <property type="molecule type" value="Genomic_DNA"/>
</dbReference>
<dbReference type="RefSeq" id="XP_065962400.1">
    <property type="nucleotide sequence ID" value="XM_066107951.1"/>
</dbReference>
<gene>
    <name evidence="2" type="ORF">PtrM4_111980</name>
</gene>
<evidence type="ECO:0000313" key="3">
    <source>
        <dbReference type="Proteomes" id="UP000245464"/>
    </source>
</evidence>
<name>A0A834RVR1_9PLEO</name>
<dbReference type="GeneID" id="6350301"/>
<feature type="region of interest" description="Disordered" evidence="1">
    <location>
        <begin position="292"/>
        <end position="327"/>
    </location>
</feature>
<dbReference type="KEGG" id="ptrr:6350301"/>
<comment type="caution">
    <text evidence="2">The sequence shown here is derived from an EMBL/GenBank/DDBJ whole genome shotgun (WGS) entry which is preliminary data.</text>
</comment>
<dbReference type="Proteomes" id="UP000245464">
    <property type="component" value="Chromosome 5"/>
</dbReference>
<organism evidence="2 3">
    <name type="scientific">Pyrenophora tritici-repentis</name>
    <dbReference type="NCBI Taxonomy" id="45151"/>
    <lineage>
        <taxon>Eukaryota</taxon>
        <taxon>Fungi</taxon>
        <taxon>Dikarya</taxon>
        <taxon>Ascomycota</taxon>
        <taxon>Pezizomycotina</taxon>
        <taxon>Dothideomycetes</taxon>
        <taxon>Pleosporomycetidae</taxon>
        <taxon>Pleosporales</taxon>
        <taxon>Pleosporineae</taxon>
        <taxon>Pleosporaceae</taxon>
        <taxon>Pyrenophora</taxon>
    </lineage>
</organism>
<dbReference type="AlphaFoldDB" id="A0A834RVR1"/>
<evidence type="ECO:0000313" key="2">
    <source>
        <dbReference type="EMBL" id="KAF7571196.1"/>
    </source>
</evidence>
<evidence type="ECO:0000256" key="1">
    <source>
        <dbReference type="SAM" id="MobiDB-lite"/>
    </source>
</evidence>
<feature type="compositionally biased region" description="Polar residues" evidence="1">
    <location>
        <begin position="401"/>
        <end position="427"/>
    </location>
</feature>
<sequence length="490" mass="55708">MSTREHNLPMLNARSGWIDWYNSIEDLAKRNEVWKYCDPLGIENLVFTSTKPLDSASKDTIQKFQSLQSIFDSGKKKYDKVSDRIDYTVCQEFKQHYLGKHDVRSKLVALSESIQPNAKDQRQDIRTEFEKLRKGPGNTSLDKWLGRWPSLVNSAKRYTIENLSEPQICEAFVEACQYINPPFYNYMKSKDAQSESQASVISQTAMVMKRVSDALITALNTISPEQASSGSTIMSGSSDANSDDAVDEVDAPAVQRAQHTIDRTLRSFRRLKPTLSNNRITISFCIKQFRSMAPPSDKGRKHGRDPKTSDEEDGQPRRKREVIGSSSVSATQPSCLRDCVCGQAHKYADCWYLNPAKAPAKWRPQVHVQSEVITAISGSNRQREKIEKRYSRSKIALPDFWNSNNADDQSEKATSQASSATLTGTRQTRPRASFAISRHALSTTRKRENDSYFRLDNCADTHICNDKSRFTHYRSLQELPRRQALPKPRM</sequence>
<accession>A0A834RVR1</accession>
<protein>
    <submittedName>
        <fullName evidence="2">Uncharacterized protein</fullName>
    </submittedName>
</protein>
<proteinExistence type="predicted"/>